<proteinExistence type="predicted"/>
<keyword evidence="1" id="KW-1133">Transmembrane helix</keyword>
<keyword evidence="1" id="KW-0472">Membrane</keyword>
<comment type="caution">
    <text evidence="2">The sequence shown here is derived from an EMBL/GenBank/DDBJ whole genome shotgun (WGS) entry which is preliminary data.</text>
</comment>
<organism evidence="2 3">
    <name type="scientific">Pristionchus entomophagus</name>
    <dbReference type="NCBI Taxonomy" id="358040"/>
    <lineage>
        <taxon>Eukaryota</taxon>
        <taxon>Metazoa</taxon>
        <taxon>Ecdysozoa</taxon>
        <taxon>Nematoda</taxon>
        <taxon>Chromadorea</taxon>
        <taxon>Rhabditida</taxon>
        <taxon>Rhabditina</taxon>
        <taxon>Diplogasteromorpha</taxon>
        <taxon>Diplogasteroidea</taxon>
        <taxon>Neodiplogasteridae</taxon>
        <taxon>Pristionchus</taxon>
    </lineage>
</organism>
<dbReference type="AlphaFoldDB" id="A0AAV5T7F6"/>
<accession>A0AAV5T7F6</accession>
<feature type="non-terminal residue" evidence="2">
    <location>
        <position position="1"/>
    </location>
</feature>
<feature type="transmembrane region" description="Helical" evidence="1">
    <location>
        <begin position="93"/>
        <end position="111"/>
    </location>
</feature>
<evidence type="ECO:0000313" key="3">
    <source>
        <dbReference type="Proteomes" id="UP001432027"/>
    </source>
</evidence>
<dbReference type="EMBL" id="BTSX01000003">
    <property type="protein sequence ID" value="GMS88494.1"/>
    <property type="molecule type" value="Genomic_DNA"/>
</dbReference>
<evidence type="ECO:0000256" key="1">
    <source>
        <dbReference type="SAM" id="Phobius"/>
    </source>
</evidence>
<protein>
    <submittedName>
        <fullName evidence="2">Uncharacterized protein</fullName>
    </submittedName>
</protein>
<dbReference type="Proteomes" id="UP001432027">
    <property type="component" value="Unassembled WGS sequence"/>
</dbReference>
<keyword evidence="3" id="KW-1185">Reference proteome</keyword>
<evidence type="ECO:0000313" key="2">
    <source>
        <dbReference type="EMBL" id="GMS88494.1"/>
    </source>
</evidence>
<gene>
    <name evidence="2" type="ORF">PENTCL1PPCAC_10669</name>
</gene>
<feature type="transmembrane region" description="Helical" evidence="1">
    <location>
        <begin position="59"/>
        <end position="87"/>
    </location>
</feature>
<feature type="transmembrane region" description="Helical" evidence="1">
    <location>
        <begin position="15"/>
        <end position="38"/>
    </location>
</feature>
<name>A0AAV5T7F6_9BILA</name>
<sequence>LDILSLITPWLMVKIRMLLISFFSSLHSSLDVHHVRVLGRRPQSHRQRHGRVRLRHLMLRFFHITVDGCCLLFLRFLLLLLILLALLALRLTLLSSLLPLLSLLILGTVVLRARLGRFRL</sequence>
<keyword evidence="1" id="KW-0812">Transmembrane</keyword>
<reference evidence="2" key="1">
    <citation type="submission" date="2023-10" db="EMBL/GenBank/DDBJ databases">
        <title>Genome assembly of Pristionchus species.</title>
        <authorList>
            <person name="Yoshida K."/>
            <person name="Sommer R.J."/>
        </authorList>
    </citation>
    <scope>NUCLEOTIDE SEQUENCE</scope>
    <source>
        <strain evidence="2">RS0144</strain>
    </source>
</reference>
<feature type="non-terminal residue" evidence="2">
    <location>
        <position position="120"/>
    </location>
</feature>